<protein>
    <recommendedName>
        <fullName evidence="1">BTB domain-containing protein</fullName>
    </recommendedName>
</protein>
<accession>A0A2Z6SER5</accession>
<dbReference type="InterPro" id="IPR000210">
    <property type="entry name" value="BTB/POZ_dom"/>
</dbReference>
<dbReference type="EMBL" id="BEXD01003893">
    <property type="protein sequence ID" value="GBC03569.1"/>
    <property type="molecule type" value="Genomic_DNA"/>
</dbReference>
<dbReference type="PROSITE" id="PS50097">
    <property type="entry name" value="BTB"/>
    <property type="match status" value="1"/>
</dbReference>
<dbReference type="CDD" id="cd18186">
    <property type="entry name" value="BTB_POZ_ZBTB_KLHL-like"/>
    <property type="match status" value="1"/>
</dbReference>
<keyword evidence="3" id="KW-1185">Reference proteome</keyword>
<dbReference type="AlphaFoldDB" id="A0A2Z6SER5"/>
<feature type="domain" description="BTB" evidence="1">
    <location>
        <begin position="31"/>
        <end position="97"/>
    </location>
</feature>
<organism evidence="2 3">
    <name type="scientific">Rhizophagus clarus</name>
    <dbReference type="NCBI Taxonomy" id="94130"/>
    <lineage>
        <taxon>Eukaryota</taxon>
        <taxon>Fungi</taxon>
        <taxon>Fungi incertae sedis</taxon>
        <taxon>Mucoromycota</taxon>
        <taxon>Glomeromycotina</taxon>
        <taxon>Glomeromycetes</taxon>
        <taxon>Glomerales</taxon>
        <taxon>Glomeraceae</taxon>
        <taxon>Rhizophagus</taxon>
    </lineage>
</organism>
<evidence type="ECO:0000259" key="1">
    <source>
        <dbReference type="PROSITE" id="PS50097"/>
    </source>
</evidence>
<dbReference type="Gene3D" id="3.30.710.10">
    <property type="entry name" value="Potassium Channel Kv1.1, Chain A"/>
    <property type="match status" value="1"/>
</dbReference>
<dbReference type="STRING" id="94130.A0A2Z6SER5"/>
<dbReference type="InterPro" id="IPR011333">
    <property type="entry name" value="SKP1/BTB/POZ_sf"/>
</dbReference>
<proteinExistence type="predicted"/>
<sequence>MAFYGHIDDMTSHHSEIIEDFENAYENEKCCDVIIKAGEDPDIKELRANSFVLRVRCSYFERAFSNDWEEKDDDGNYIFKKPNIAPEVFQIILRQDF</sequence>
<dbReference type="Pfam" id="PF00651">
    <property type="entry name" value="BTB"/>
    <property type="match status" value="1"/>
</dbReference>
<name>A0A2Z6SER5_9GLOM</name>
<dbReference type="Proteomes" id="UP000247702">
    <property type="component" value="Unassembled WGS sequence"/>
</dbReference>
<reference evidence="2 3" key="1">
    <citation type="submission" date="2017-11" db="EMBL/GenBank/DDBJ databases">
        <title>The genome of Rhizophagus clarus HR1 reveals common genetic basis of auxotrophy among arbuscular mycorrhizal fungi.</title>
        <authorList>
            <person name="Kobayashi Y."/>
        </authorList>
    </citation>
    <scope>NUCLEOTIDE SEQUENCE [LARGE SCALE GENOMIC DNA]</scope>
    <source>
        <strain evidence="2 3">HR1</strain>
    </source>
</reference>
<gene>
    <name evidence="2" type="ORF">RclHR1_00520021</name>
</gene>
<dbReference type="SUPFAM" id="SSF54695">
    <property type="entry name" value="POZ domain"/>
    <property type="match status" value="1"/>
</dbReference>
<comment type="caution">
    <text evidence="2">The sequence shown here is derived from an EMBL/GenBank/DDBJ whole genome shotgun (WGS) entry which is preliminary data.</text>
</comment>
<evidence type="ECO:0000313" key="2">
    <source>
        <dbReference type="EMBL" id="GBC03569.1"/>
    </source>
</evidence>
<evidence type="ECO:0000313" key="3">
    <source>
        <dbReference type="Proteomes" id="UP000247702"/>
    </source>
</evidence>